<dbReference type="EMBL" id="CACRXK020010309">
    <property type="protein sequence ID" value="CAB4019127.1"/>
    <property type="molecule type" value="Genomic_DNA"/>
</dbReference>
<dbReference type="InterPro" id="IPR006671">
    <property type="entry name" value="Cyclin_N"/>
</dbReference>
<evidence type="ECO:0000256" key="2">
    <source>
        <dbReference type="RuleBase" id="RU000383"/>
    </source>
</evidence>
<proteinExistence type="inferred from homology"/>
<evidence type="ECO:0000256" key="1">
    <source>
        <dbReference type="ARBA" id="ARBA00023127"/>
    </source>
</evidence>
<dbReference type="PANTHER" id="PTHR10026">
    <property type="entry name" value="CYCLIN"/>
    <property type="match status" value="1"/>
</dbReference>
<dbReference type="GO" id="GO:0016538">
    <property type="term" value="F:cyclin-dependent protein serine/threonine kinase regulator activity"/>
    <property type="evidence" value="ECO:0007669"/>
    <property type="project" value="InterPro"/>
</dbReference>
<dbReference type="Pfam" id="PF00134">
    <property type="entry name" value="Cyclin_N"/>
    <property type="match status" value="1"/>
</dbReference>
<protein>
    <submittedName>
        <fullName evidence="3">Cyclin-L1-like</fullName>
    </submittedName>
</protein>
<accession>A0A7D9EXD3</accession>
<keyword evidence="1 2" id="KW-0195">Cyclin</keyword>
<evidence type="ECO:0000313" key="3">
    <source>
        <dbReference type="EMBL" id="CAB4019127.1"/>
    </source>
</evidence>
<keyword evidence="4" id="KW-1185">Reference proteome</keyword>
<comment type="similarity">
    <text evidence="2">Belongs to the cyclin family.</text>
</comment>
<dbReference type="AlphaFoldDB" id="A0A7D9EXD3"/>
<dbReference type="SMART" id="SM00385">
    <property type="entry name" value="CYCLIN"/>
    <property type="match status" value="1"/>
</dbReference>
<dbReference type="GO" id="GO:0006357">
    <property type="term" value="P:regulation of transcription by RNA polymerase II"/>
    <property type="evidence" value="ECO:0007669"/>
    <property type="project" value="InterPro"/>
</dbReference>
<dbReference type="Gene3D" id="1.10.472.10">
    <property type="entry name" value="Cyclin-like"/>
    <property type="match status" value="1"/>
</dbReference>
<reference evidence="3" key="1">
    <citation type="submission" date="2020-04" db="EMBL/GenBank/DDBJ databases">
        <authorList>
            <person name="Alioto T."/>
            <person name="Alioto T."/>
            <person name="Gomez Garrido J."/>
        </authorList>
    </citation>
    <scope>NUCLEOTIDE SEQUENCE</scope>
    <source>
        <strain evidence="3">A484AB</strain>
    </source>
</reference>
<dbReference type="InterPro" id="IPR013763">
    <property type="entry name" value="Cyclin-like_dom"/>
</dbReference>
<gene>
    <name evidence="3" type="ORF">PACLA_8A032894</name>
</gene>
<dbReference type="SUPFAM" id="SSF47954">
    <property type="entry name" value="Cyclin-like"/>
    <property type="match status" value="1"/>
</dbReference>
<dbReference type="InterPro" id="IPR036915">
    <property type="entry name" value="Cyclin-like_sf"/>
</dbReference>
<organism evidence="3 4">
    <name type="scientific">Paramuricea clavata</name>
    <name type="common">Red gorgonian</name>
    <name type="synonym">Violescent sea-whip</name>
    <dbReference type="NCBI Taxonomy" id="317549"/>
    <lineage>
        <taxon>Eukaryota</taxon>
        <taxon>Metazoa</taxon>
        <taxon>Cnidaria</taxon>
        <taxon>Anthozoa</taxon>
        <taxon>Octocorallia</taxon>
        <taxon>Malacalcyonacea</taxon>
        <taxon>Plexauridae</taxon>
        <taxon>Paramuricea</taxon>
    </lineage>
</organism>
<dbReference type="InterPro" id="IPR043198">
    <property type="entry name" value="Cyclin/Ssn8"/>
</dbReference>
<dbReference type="OrthoDB" id="10264655at2759"/>
<name>A0A7D9EXD3_PARCT</name>
<sequence>MISRETRCSEKRSLHVQLCFGGRMASARQKVYNYGSVFISLENCIIPADKLEKTPSALDGLPSELETDLRIVGCEYIQTAGILLKLPQVAMATGQVLFQRFYFSKSFIRHDVEVYAMASLFLAAKIEESPRRIRDVTNVFHHIKQRRNQKQSQYAKLRPVVDIFKTQLATGIG</sequence>
<comment type="caution">
    <text evidence="3">The sequence shown here is derived from an EMBL/GenBank/DDBJ whole genome shotgun (WGS) entry which is preliminary data.</text>
</comment>
<dbReference type="Proteomes" id="UP001152795">
    <property type="component" value="Unassembled WGS sequence"/>
</dbReference>
<evidence type="ECO:0000313" key="4">
    <source>
        <dbReference type="Proteomes" id="UP001152795"/>
    </source>
</evidence>